<name>A0A409X2B7_9AGAR</name>
<feature type="region of interest" description="Disordered" evidence="1">
    <location>
        <begin position="127"/>
        <end position="159"/>
    </location>
</feature>
<dbReference type="AlphaFoldDB" id="A0A409X2B7"/>
<evidence type="ECO:0000313" key="3">
    <source>
        <dbReference type="Proteomes" id="UP000284706"/>
    </source>
</evidence>
<sequence>MPEPPEAIRQLVLLDAKFDCFKTAARYFEQAAVEGCLEEFFGRVHSLYLDRWPDDADVDVEKIHLSLVMASLSSNQELSKIHWRVALSLEYDRLHRPTLDDVARARGLEGYNWSTSTSEAAAMTSTDHVPESAHCVENNGDNQPDVRKNEEGSPKGEGGGTCLDFFEPFDIYQTLGEDAGLFLEEFNKPPSVIRVTRP</sequence>
<keyword evidence="3" id="KW-1185">Reference proteome</keyword>
<evidence type="ECO:0000313" key="2">
    <source>
        <dbReference type="EMBL" id="PPQ84897.1"/>
    </source>
</evidence>
<dbReference type="EMBL" id="NHYE01004383">
    <property type="protein sequence ID" value="PPQ84897.1"/>
    <property type="molecule type" value="Genomic_DNA"/>
</dbReference>
<accession>A0A409X2B7</accession>
<dbReference type="InParanoid" id="A0A409X2B7"/>
<dbReference type="OrthoDB" id="3130940at2759"/>
<feature type="compositionally biased region" description="Basic and acidic residues" evidence="1">
    <location>
        <begin position="144"/>
        <end position="154"/>
    </location>
</feature>
<proteinExistence type="predicted"/>
<evidence type="ECO:0000256" key="1">
    <source>
        <dbReference type="SAM" id="MobiDB-lite"/>
    </source>
</evidence>
<reference evidence="2 3" key="1">
    <citation type="journal article" date="2018" name="Evol. Lett.">
        <title>Horizontal gene cluster transfer increased hallucinogenic mushroom diversity.</title>
        <authorList>
            <person name="Reynolds H.T."/>
            <person name="Vijayakumar V."/>
            <person name="Gluck-Thaler E."/>
            <person name="Korotkin H.B."/>
            <person name="Matheny P.B."/>
            <person name="Slot J.C."/>
        </authorList>
    </citation>
    <scope>NUCLEOTIDE SEQUENCE [LARGE SCALE GENOMIC DNA]</scope>
    <source>
        <strain evidence="2 3">SRW20</strain>
    </source>
</reference>
<dbReference type="Proteomes" id="UP000284706">
    <property type="component" value="Unassembled WGS sequence"/>
</dbReference>
<comment type="caution">
    <text evidence="2">The sequence shown here is derived from an EMBL/GenBank/DDBJ whole genome shotgun (WGS) entry which is preliminary data.</text>
</comment>
<organism evidence="2 3">
    <name type="scientific">Gymnopilus dilepis</name>
    <dbReference type="NCBI Taxonomy" id="231916"/>
    <lineage>
        <taxon>Eukaryota</taxon>
        <taxon>Fungi</taxon>
        <taxon>Dikarya</taxon>
        <taxon>Basidiomycota</taxon>
        <taxon>Agaricomycotina</taxon>
        <taxon>Agaricomycetes</taxon>
        <taxon>Agaricomycetidae</taxon>
        <taxon>Agaricales</taxon>
        <taxon>Agaricineae</taxon>
        <taxon>Hymenogastraceae</taxon>
        <taxon>Gymnopilus</taxon>
    </lineage>
</organism>
<gene>
    <name evidence="2" type="ORF">CVT26_008786</name>
</gene>
<protein>
    <submittedName>
        <fullName evidence="2">Uncharacterized protein</fullName>
    </submittedName>
</protein>